<feature type="transmembrane region" description="Helical" evidence="11">
    <location>
        <begin position="250"/>
        <end position="270"/>
    </location>
</feature>
<keyword evidence="3 9" id="KW-0812">Transmembrane</keyword>
<keyword evidence="4 11" id="KW-1133">Transmembrane helix</keyword>
<evidence type="ECO:0000256" key="6">
    <source>
        <dbReference type="ARBA" id="ARBA00023136"/>
    </source>
</evidence>
<sequence length="902" mass="103189">MDYTTSTICNNCSISNQEHILLTTIVLHNSYLLENNSHHHHSSNDTVLFLISSNNTVTIKTTITSSTTFSPFLTVLLGVCLSLVALITSIGNIIVILAFYFDKKLRTINDYFILNMSIADFLVGFFCIPFYIPFSLSQLWPFGRLFCKIWVTVDDVATMASVINIVAISVNRYWSIAYPISYRKYATQQLVYLVMCTVWFISFVNFAPGIWLISILAPDYRAVNTSLVTSECSGDYNHSFIYMLIAQFNYFIWPFIVLFILNILIMWNIWQRTRKMTHKTKTFPQSITANTVIADKSDTKEIKKKDASIRRRSSVRTIVLINDKHTNIDQDYCNGGRGIMIQGENDSYPDIEDDYASEHEFYDSVHNDRRFSTIDRQFLTLPTHKQRRINMNSNSNSNSNHSNHSTHSNHTNDNSPESIVSNIVKDDDLLAIGKFKILRRRASDTFFHLFGKSPMTTEYMEPSATCYVKSTETEGISVQVNNEHSNGELSNTRSHTTGIFIYRNSLSPMKKSITQLQHEEELQLTNYSPIPPLMKRHSIDGKHSRLSLMRKPRHTSSPKITHRRRYSLSVPSSFACERSSPGILLNPICELDSVCCNSSQREIQLKPTQYRSKNRSFSLTIGNSDCSCPYVRLSKSDTVLYKHDALKQLKVSKSFQPENSSSKPKASAVENREHQSLAQQKSVSPPSSKKKRRFFSEKKQSSETITSDVTYSNNCIKSSSGSQDRPTMPMMSVVLSPPVDKTHIIKGNLRKTVSSPPVPVAVGRFKNTKTLLTRVSAPAATTSKRLHRHPRRHQRDIRIMRDKKAARSLFILVVVFLIFLLPYVIVATASTAGFHISSLVFEIAFWLLWLNSAFNPFLYPFIQVKYRKAYVKLFSCLRSHLWSICTCLNKQRYQHHNKENFV</sequence>
<feature type="region of interest" description="Disordered" evidence="10">
    <location>
        <begin position="652"/>
        <end position="703"/>
    </location>
</feature>
<evidence type="ECO:0000259" key="12">
    <source>
        <dbReference type="PROSITE" id="PS50262"/>
    </source>
</evidence>
<comment type="similarity">
    <text evidence="9">Belongs to the G-protein coupled receptor 1 family.</text>
</comment>
<dbReference type="Proteomes" id="UP000681722">
    <property type="component" value="Unassembled WGS sequence"/>
</dbReference>
<evidence type="ECO:0000256" key="11">
    <source>
        <dbReference type="SAM" id="Phobius"/>
    </source>
</evidence>
<feature type="transmembrane region" description="Helical" evidence="11">
    <location>
        <begin position="112"/>
        <end position="136"/>
    </location>
</feature>
<dbReference type="EMBL" id="CAJNOQ010001485">
    <property type="protein sequence ID" value="CAF0898327.1"/>
    <property type="molecule type" value="Genomic_DNA"/>
</dbReference>
<feature type="transmembrane region" description="Helical" evidence="11">
    <location>
        <begin position="190"/>
        <end position="217"/>
    </location>
</feature>
<dbReference type="InterPro" id="IPR017452">
    <property type="entry name" value="GPCR_Rhodpsn_7TM"/>
</dbReference>
<gene>
    <name evidence="13" type="ORF">GPM918_LOCUS8497</name>
    <name evidence="14" type="ORF">SRO942_LOCUS8497</name>
</gene>
<feature type="compositionally biased region" description="Low complexity" evidence="10">
    <location>
        <begin position="392"/>
        <end position="415"/>
    </location>
</feature>
<proteinExistence type="inferred from homology"/>
<dbReference type="GO" id="GO:0005886">
    <property type="term" value="C:plasma membrane"/>
    <property type="evidence" value="ECO:0007669"/>
    <property type="project" value="UniProtKB-SubCell"/>
</dbReference>
<keyword evidence="15" id="KW-1185">Reference proteome</keyword>
<evidence type="ECO:0000256" key="9">
    <source>
        <dbReference type="RuleBase" id="RU000688"/>
    </source>
</evidence>
<keyword evidence="7 9" id="KW-0675">Receptor</keyword>
<feature type="region of interest" description="Disordered" evidence="10">
    <location>
        <begin position="382"/>
        <end position="419"/>
    </location>
</feature>
<name>A0A813ZFF2_9BILA</name>
<dbReference type="InterPro" id="IPR000276">
    <property type="entry name" value="GPCR_Rhodpsn"/>
</dbReference>
<dbReference type="Gene3D" id="1.20.1070.10">
    <property type="entry name" value="Rhodopsin 7-helix transmembrane proteins"/>
    <property type="match status" value="2"/>
</dbReference>
<feature type="compositionally biased region" description="Polar residues" evidence="10">
    <location>
        <begin position="652"/>
        <end position="664"/>
    </location>
</feature>
<keyword evidence="2" id="KW-1003">Cell membrane</keyword>
<evidence type="ECO:0000313" key="13">
    <source>
        <dbReference type="EMBL" id="CAF0898327.1"/>
    </source>
</evidence>
<evidence type="ECO:0000313" key="14">
    <source>
        <dbReference type="EMBL" id="CAF3681218.1"/>
    </source>
</evidence>
<dbReference type="PANTHER" id="PTHR24248">
    <property type="entry name" value="ADRENERGIC RECEPTOR-RELATED G-PROTEIN COUPLED RECEPTOR"/>
    <property type="match status" value="1"/>
</dbReference>
<dbReference type="Pfam" id="PF00001">
    <property type="entry name" value="7tm_1"/>
    <property type="match status" value="2"/>
</dbReference>
<dbReference type="SUPFAM" id="SSF81321">
    <property type="entry name" value="Family A G protein-coupled receptor-like"/>
    <property type="match status" value="2"/>
</dbReference>
<keyword evidence="5 9" id="KW-0297">G-protein coupled receptor</keyword>
<dbReference type="PRINTS" id="PR00237">
    <property type="entry name" value="GPCRRHODOPSN"/>
</dbReference>
<evidence type="ECO:0000256" key="8">
    <source>
        <dbReference type="ARBA" id="ARBA00023224"/>
    </source>
</evidence>
<evidence type="ECO:0000256" key="4">
    <source>
        <dbReference type="ARBA" id="ARBA00022989"/>
    </source>
</evidence>
<evidence type="ECO:0000256" key="7">
    <source>
        <dbReference type="ARBA" id="ARBA00023170"/>
    </source>
</evidence>
<dbReference type="EMBL" id="CAJOBC010001485">
    <property type="protein sequence ID" value="CAF3681218.1"/>
    <property type="molecule type" value="Genomic_DNA"/>
</dbReference>
<comment type="subcellular location">
    <subcellularLocation>
        <location evidence="1">Cell membrane</location>
        <topology evidence="1">Multi-pass membrane protein</topology>
    </subcellularLocation>
</comment>
<dbReference type="PROSITE" id="PS50262">
    <property type="entry name" value="G_PROTEIN_RECEP_F1_2"/>
    <property type="match status" value="1"/>
</dbReference>
<evidence type="ECO:0000313" key="15">
    <source>
        <dbReference type="Proteomes" id="UP000663829"/>
    </source>
</evidence>
<keyword evidence="8 9" id="KW-0807">Transducer</keyword>
<comment type="caution">
    <text evidence="13">The sequence shown here is derived from an EMBL/GenBank/DDBJ whole genome shotgun (WGS) entry which is preliminary data.</text>
</comment>
<evidence type="ECO:0000256" key="1">
    <source>
        <dbReference type="ARBA" id="ARBA00004651"/>
    </source>
</evidence>
<dbReference type="GO" id="GO:0071880">
    <property type="term" value="P:adenylate cyclase-activating adrenergic receptor signaling pathway"/>
    <property type="evidence" value="ECO:0007669"/>
    <property type="project" value="TreeGrafter"/>
</dbReference>
<reference evidence="13" key="1">
    <citation type="submission" date="2021-02" db="EMBL/GenBank/DDBJ databases">
        <authorList>
            <person name="Nowell W R."/>
        </authorList>
    </citation>
    <scope>NUCLEOTIDE SEQUENCE</scope>
</reference>
<evidence type="ECO:0000256" key="3">
    <source>
        <dbReference type="ARBA" id="ARBA00022692"/>
    </source>
</evidence>
<dbReference type="OrthoDB" id="10071887at2759"/>
<dbReference type="PROSITE" id="PS00237">
    <property type="entry name" value="G_PROTEIN_RECEP_F1_1"/>
    <property type="match status" value="1"/>
</dbReference>
<dbReference type="GO" id="GO:0004930">
    <property type="term" value="F:G protein-coupled receptor activity"/>
    <property type="evidence" value="ECO:0007669"/>
    <property type="project" value="UniProtKB-KW"/>
</dbReference>
<feature type="transmembrane region" description="Helical" evidence="11">
    <location>
        <begin position="156"/>
        <end position="178"/>
    </location>
</feature>
<organism evidence="13 15">
    <name type="scientific">Didymodactylos carnosus</name>
    <dbReference type="NCBI Taxonomy" id="1234261"/>
    <lineage>
        <taxon>Eukaryota</taxon>
        <taxon>Metazoa</taxon>
        <taxon>Spiralia</taxon>
        <taxon>Gnathifera</taxon>
        <taxon>Rotifera</taxon>
        <taxon>Eurotatoria</taxon>
        <taxon>Bdelloidea</taxon>
        <taxon>Philodinida</taxon>
        <taxon>Philodinidae</taxon>
        <taxon>Didymodactylos</taxon>
    </lineage>
</organism>
<protein>
    <recommendedName>
        <fullName evidence="12">G-protein coupled receptors family 1 profile domain-containing protein</fullName>
    </recommendedName>
</protein>
<dbReference type="PANTHER" id="PTHR24248:SF120">
    <property type="entry name" value="G-PROTEIN COUPLED RECEPTORS FAMILY 1 PROFILE DOMAIN-CONTAINING PROTEIN"/>
    <property type="match status" value="1"/>
</dbReference>
<evidence type="ECO:0000256" key="10">
    <source>
        <dbReference type="SAM" id="MobiDB-lite"/>
    </source>
</evidence>
<accession>A0A813ZFF2</accession>
<evidence type="ECO:0000256" key="2">
    <source>
        <dbReference type="ARBA" id="ARBA00022475"/>
    </source>
</evidence>
<dbReference type="Proteomes" id="UP000663829">
    <property type="component" value="Unassembled WGS sequence"/>
</dbReference>
<feature type="domain" description="G-protein coupled receptors family 1 profile" evidence="12">
    <location>
        <begin position="91"/>
        <end position="859"/>
    </location>
</feature>
<evidence type="ECO:0000256" key="5">
    <source>
        <dbReference type="ARBA" id="ARBA00023040"/>
    </source>
</evidence>
<keyword evidence="6 11" id="KW-0472">Membrane</keyword>
<feature type="transmembrane region" description="Helical" evidence="11">
    <location>
        <begin position="75"/>
        <end position="100"/>
    </location>
</feature>
<dbReference type="AlphaFoldDB" id="A0A813ZFF2"/>
<feature type="transmembrane region" description="Helical" evidence="11">
    <location>
        <begin position="809"/>
        <end position="837"/>
    </location>
</feature>
<dbReference type="GO" id="GO:0043410">
    <property type="term" value="P:positive regulation of MAPK cascade"/>
    <property type="evidence" value="ECO:0007669"/>
    <property type="project" value="TreeGrafter"/>
</dbReference>
<feature type="transmembrane region" description="Helical" evidence="11">
    <location>
        <begin position="843"/>
        <end position="862"/>
    </location>
</feature>